<dbReference type="SUPFAM" id="SSF101386">
    <property type="entry name" value="all-alpha NTP pyrophosphatases"/>
    <property type="match status" value="1"/>
</dbReference>
<dbReference type="Pfam" id="PF12643">
    <property type="entry name" value="MazG-like"/>
    <property type="match status" value="1"/>
</dbReference>
<accession>A0A1T4TC01</accession>
<dbReference type="CDD" id="cd11537">
    <property type="entry name" value="NTP-PPase_RS21-C6_like"/>
    <property type="match status" value="1"/>
</dbReference>
<dbReference type="Proteomes" id="UP000190637">
    <property type="component" value="Unassembled WGS sequence"/>
</dbReference>
<evidence type="ECO:0000313" key="2">
    <source>
        <dbReference type="EMBL" id="SKA37917.1"/>
    </source>
</evidence>
<sequence length="148" mass="16597">MSVSPAPGMQGPRDSRARTERERPRFASGPSGWYFSTVSISTLQELLADFADRRDWEPYHTPKNLAMALTGEAGELAAEFQWLTEEESRRVMDDPAKAEAVRLEMADVLSYLLRLADVLGVDLEQALRDKVAINERRFPAPERGTEAS</sequence>
<name>A0A1T4TC01_9ACTN</name>
<dbReference type="EMBL" id="FUWS01000018">
    <property type="protein sequence ID" value="SKA37917.1"/>
    <property type="molecule type" value="Genomic_DNA"/>
</dbReference>
<protein>
    <submittedName>
        <fullName evidence="2">NTP pyrophosphatase, house-cleaning of non-canonical NTPs</fullName>
    </submittedName>
</protein>
<dbReference type="AlphaFoldDB" id="A0A1T4TC01"/>
<gene>
    <name evidence="2" type="ORF">SAMN02745673_04757</name>
</gene>
<dbReference type="PANTHER" id="PTHR46523:SF1">
    <property type="entry name" value="DCTP PYROPHOSPHATASE 1"/>
    <property type="match status" value="1"/>
</dbReference>
<evidence type="ECO:0000313" key="3">
    <source>
        <dbReference type="Proteomes" id="UP000190637"/>
    </source>
</evidence>
<keyword evidence="3" id="KW-1185">Reference proteome</keyword>
<organism evidence="2 3">
    <name type="scientific">Marinactinospora thermotolerans DSM 45154</name>
    <dbReference type="NCBI Taxonomy" id="1122192"/>
    <lineage>
        <taxon>Bacteria</taxon>
        <taxon>Bacillati</taxon>
        <taxon>Actinomycetota</taxon>
        <taxon>Actinomycetes</taxon>
        <taxon>Streptosporangiales</taxon>
        <taxon>Nocardiopsidaceae</taxon>
        <taxon>Marinactinospora</taxon>
    </lineage>
</organism>
<dbReference type="InterPro" id="IPR025984">
    <property type="entry name" value="DCTPP"/>
</dbReference>
<dbReference type="GO" id="GO:0047429">
    <property type="term" value="F:nucleoside triphosphate diphosphatase activity"/>
    <property type="evidence" value="ECO:0007669"/>
    <property type="project" value="InterPro"/>
</dbReference>
<proteinExistence type="predicted"/>
<reference evidence="2 3" key="1">
    <citation type="submission" date="2017-02" db="EMBL/GenBank/DDBJ databases">
        <authorList>
            <person name="Peterson S.W."/>
        </authorList>
    </citation>
    <scope>NUCLEOTIDE SEQUENCE [LARGE SCALE GENOMIC DNA]</scope>
    <source>
        <strain evidence="2 3">DSM 45154</strain>
    </source>
</reference>
<feature type="compositionally biased region" description="Basic and acidic residues" evidence="1">
    <location>
        <begin position="13"/>
        <end position="25"/>
    </location>
</feature>
<dbReference type="GO" id="GO:0009143">
    <property type="term" value="P:nucleoside triphosphate catabolic process"/>
    <property type="evidence" value="ECO:0007669"/>
    <property type="project" value="InterPro"/>
</dbReference>
<dbReference type="PANTHER" id="PTHR46523">
    <property type="entry name" value="DCTP PYROPHOSPHATASE 1"/>
    <property type="match status" value="1"/>
</dbReference>
<dbReference type="STRING" id="1122192.SAMN02745673_04757"/>
<feature type="region of interest" description="Disordered" evidence="1">
    <location>
        <begin position="1"/>
        <end position="32"/>
    </location>
</feature>
<dbReference type="InterPro" id="IPR052555">
    <property type="entry name" value="dCTP_Pyrophosphatase"/>
</dbReference>
<dbReference type="Gene3D" id="1.10.287.1080">
    <property type="entry name" value="MazG-like"/>
    <property type="match status" value="1"/>
</dbReference>
<evidence type="ECO:0000256" key="1">
    <source>
        <dbReference type="SAM" id="MobiDB-lite"/>
    </source>
</evidence>